<dbReference type="SUPFAM" id="SSF50370">
    <property type="entry name" value="Ricin B-like lectins"/>
    <property type="match status" value="1"/>
</dbReference>
<dbReference type="Gene3D" id="2.80.10.50">
    <property type="match status" value="2"/>
</dbReference>
<feature type="chain" id="PRO_5042161486" description="Ricin B lectin domain-containing protein" evidence="1">
    <location>
        <begin position="21"/>
        <end position="165"/>
    </location>
</feature>
<keyword evidence="4" id="KW-1185">Reference proteome</keyword>
<name>A0AAD5VWI6_9AGAR</name>
<gene>
    <name evidence="3" type="ORF">NP233_g4710</name>
</gene>
<keyword evidence="1" id="KW-0732">Signal</keyword>
<accession>A0AAD5VWI6</accession>
<protein>
    <recommendedName>
        <fullName evidence="2">Ricin B lectin domain-containing protein</fullName>
    </recommendedName>
</protein>
<dbReference type="SMART" id="SM00458">
    <property type="entry name" value="RICIN"/>
    <property type="match status" value="1"/>
</dbReference>
<organism evidence="3 4">
    <name type="scientific">Leucocoprinus birnbaumii</name>
    <dbReference type="NCBI Taxonomy" id="56174"/>
    <lineage>
        <taxon>Eukaryota</taxon>
        <taxon>Fungi</taxon>
        <taxon>Dikarya</taxon>
        <taxon>Basidiomycota</taxon>
        <taxon>Agaricomycotina</taxon>
        <taxon>Agaricomycetes</taxon>
        <taxon>Agaricomycetidae</taxon>
        <taxon>Agaricales</taxon>
        <taxon>Agaricineae</taxon>
        <taxon>Agaricaceae</taxon>
        <taxon>Leucocoprinus</taxon>
    </lineage>
</organism>
<dbReference type="EMBL" id="JANIEX010000260">
    <property type="protein sequence ID" value="KAJ3569966.1"/>
    <property type="molecule type" value="Genomic_DNA"/>
</dbReference>
<evidence type="ECO:0000256" key="1">
    <source>
        <dbReference type="SAM" id="SignalP"/>
    </source>
</evidence>
<dbReference type="Proteomes" id="UP001213000">
    <property type="component" value="Unassembled WGS sequence"/>
</dbReference>
<feature type="domain" description="Ricin B lectin" evidence="2">
    <location>
        <begin position="32"/>
        <end position="162"/>
    </location>
</feature>
<evidence type="ECO:0000313" key="4">
    <source>
        <dbReference type="Proteomes" id="UP001213000"/>
    </source>
</evidence>
<comment type="caution">
    <text evidence="3">The sequence shown here is derived from an EMBL/GenBank/DDBJ whole genome shotgun (WGS) entry which is preliminary data.</text>
</comment>
<evidence type="ECO:0000313" key="3">
    <source>
        <dbReference type="EMBL" id="KAJ3569966.1"/>
    </source>
</evidence>
<evidence type="ECO:0000259" key="2">
    <source>
        <dbReference type="SMART" id="SM00458"/>
    </source>
</evidence>
<dbReference type="InterPro" id="IPR000772">
    <property type="entry name" value="Ricin_B_lectin"/>
</dbReference>
<dbReference type="InterPro" id="IPR035992">
    <property type="entry name" value="Ricin_B-like_lectins"/>
</dbReference>
<proteinExistence type="predicted"/>
<sequence>MKLFAQVVLITLALSQSAFGVFTEIVKPPAGGPKCNIGSSPKCLDVQGAKLANGTVVQIYDCNCSNAQDWDFHTNGPTSVRLRNTNFCLDAGSNPGNGVHMKIWQCFNNLPAQTWRFDGNRHIVLQSKGLCLDLTDGVTNNGNPVQTWQCVQNNQNQVWVPLTLP</sequence>
<dbReference type="PROSITE" id="PS50231">
    <property type="entry name" value="RICIN_B_LECTIN"/>
    <property type="match status" value="1"/>
</dbReference>
<reference evidence="3" key="1">
    <citation type="submission" date="2022-07" db="EMBL/GenBank/DDBJ databases">
        <title>Genome Sequence of Leucocoprinus birnbaumii.</title>
        <authorList>
            <person name="Buettner E."/>
        </authorList>
    </citation>
    <scope>NUCLEOTIDE SEQUENCE</scope>
    <source>
        <strain evidence="3">VT141</strain>
    </source>
</reference>
<dbReference type="Pfam" id="PF00652">
    <property type="entry name" value="Ricin_B_lectin"/>
    <property type="match status" value="1"/>
</dbReference>
<dbReference type="CDD" id="cd00161">
    <property type="entry name" value="beta-trefoil_Ricin-like"/>
    <property type="match status" value="1"/>
</dbReference>
<dbReference type="AlphaFoldDB" id="A0AAD5VWI6"/>
<feature type="signal peptide" evidence="1">
    <location>
        <begin position="1"/>
        <end position="20"/>
    </location>
</feature>